<dbReference type="AlphaFoldDB" id="A0A9N8Z8F1"/>
<name>A0A9N8Z8F1_FUNMO</name>
<evidence type="ECO:0000313" key="1">
    <source>
        <dbReference type="EMBL" id="CAG8480779.1"/>
    </source>
</evidence>
<organism evidence="1 2">
    <name type="scientific">Funneliformis mosseae</name>
    <name type="common">Endomycorrhizal fungus</name>
    <name type="synonym">Glomus mosseae</name>
    <dbReference type="NCBI Taxonomy" id="27381"/>
    <lineage>
        <taxon>Eukaryota</taxon>
        <taxon>Fungi</taxon>
        <taxon>Fungi incertae sedis</taxon>
        <taxon>Mucoromycota</taxon>
        <taxon>Glomeromycotina</taxon>
        <taxon>Glomeromycetes</taxon>
        <taxon>Glomerales</taxon>
        <taxon>Glomeraceae</taxon>
        <taxon>Funneliformis</taxon>
    </lineage>
</organism>
<accession>A0A9N8Z8F1</accession>
<proteinExistence type="predicted"/>
<gene>
    <name evidence="1" type="ORF">FMOSSE_LOCUS3011</name>
</gene>
<dbReference type="Proteomes" id="UP000789375">
    <property type="component" value="Unassembled WGS sequence"/>
</dbReference>
<keyword evidence="2" id="KW-1185">Reference proteome</keyword>
<protein>
    <submittedName>
        <fullName evidence="1">7485_t:CDS:1</fullName>
    </submittedName>
</protein>
<comment type="caution">
    <text evidence="1">The sequence shown here is derived from an EMBL/GenBank/DDBJ whole genome shotgun (WGS) entry which is preliminary data.</text>
</comment>
<dbReference type="EMBL" id="CAJVPP010000419">
    <property type="protein sequence ID" value="CAG8480779.1"/>
    <property type="molecule type" value="Genomic_DNA"/>
</dbReference>
<sequence length="163" mass="18832">MSSKGFSKSELESLLYNLDYDKISMPPYDNQHTIAYHARKHARIKILSGMGLLKWNIESMVQKLFFPKNSNLIDSATMCVWETRLEPFQRQEFEKMAKEANEINQNKRQITEDTLNRIARIDIPQVGNLPLDHSFYNGTSFMNNNDFESFLPAGSSGNSNFGW</sequence>
<evidence type="ECO:0000313" key="2">
    <source>
        <dbReference type="Proteomes" id="UP000789375"/>
    </source>
</evidence>
<reference evidence="1" key="1">
    <citation type="submission" date="2021-06" db="EMBL/GenBank/DDBJ databases">
        <authorList>
            <person name="Kallberg Y."/>
            <person name="Tangrot J."/>
            <person name="Rosling A."/>
        </authorList>
    </citation>
    <scope>NUCLEOTIDE SEQUENCE</scope>
    <source>
        <strain evidence="1">87-6 pot B 2015</strain>
    </source>
</reference>